<evidence type="ECO:0000259" key="3">
    <source>
        <dbReference type="Pfam" id="PF04967"/>
    </source>
</evidence>
<reference evidence="4 5" key="1">
    <citation type="journal article" date="2014" name="PLoS Genet.">
        <title>Phylogenetically driven sequencing of extremely halophilic archaea reveals strategies for static and dynamic osmo-response.</title>
        <authorList>
            <person name="Becker E.A."/>
            <person name="Seitzer P.M."/>
            <person name="Tritt A."/>
            <person name="Larsen D."/>
            <person name="Krusor M."/>
            <person name="Yao A.I."/>
            <person name="Wu D."/>
            <person name="Madern D."/>
            <person name="Eisen J.A."/>
            <person name="Darling A.E."/>
            <person name="Facciotti M.T."/>
        </authorList>
    </citation>
    <scope>NUCLEOTIDE SEQUENCE [LARGE SCALE GENOMIC DNA]</scope>
    <source>
        <strain evidence="4 5">SP2</strain>
    </source>
</reference>
<dbReference type="PANTHER" id="PTHR34236">
    <property type="entry name" value="DIMETHYL SULFOXIDE REDUCTASE TRANSCRIPTIONAL ACTIVATOR"/>
    <property type="match status" value="1"/>
</dbReference>
<gene>
    <name evidence="4" type="ORF">C490_04097</name>
</gene>
<dbReference type="Proteomes" id="UP000011613">
    <property type="component" value="Unassembled WGS sequence"/>
</dbReference>
<keyword evidence="1" id="KW-0805">Transcription regulation</keyword>
<feature type="domain" description="HTH bat-type" evidence="3">
    <location>
        <begin position="22"/>
        <end position="74"/>
    </location>
</feature>
<evidence type="ECO:0000313" key="4">
    <source>
        <dbReference type="EMBL" id="ELY72105.1"/>
    </source>
</evidence>
<dbReference type="Pfam" id="PF04967">
    <property type="entry name" value="HTH_10"/>
    <property type="match status" value="1"/>
</dbReference>
<keyword evidence="2" id="KW-0804">Transcription</keyword>
<sequence length="81" mass="8912">MSVESVNDTSQDGVALVDLDSFTEKQKEAVTVALEEGYYDRPRETDLTELADDLEIGKTAASERLNATERKLVKSTFGTLV</sequence>
<protein>
    <submittedName>
        <fullName evidence="4">Transcriptional regulator</fullName>
    </submittedName>
</protein>
<dbReference type="EMBL" id="AOIC01000029">
    <property type="protein sequence ID" value="ELY72105.1"/>
    <property type="molecule type" value="Genomic_DNA"/>
</dbReference>
<organism evidence="4 5">
    <name type="scientific">Natronobacterium gregoryi (strain ATCC 43098 / DSM 3393 / CCM 3738 / CIP 104747 / IAM 13177 / JCM 8860 / NBRC 102187 / NCIMB 2189 / SP2)</name>
    <dbReference type="NCBI Taxonomy" id="797304"/>
    <lineage>
        <taxon>Archaea</taxon>
        <taxon>Methanobacteriati</taxon>
        <taxon>Methanobacteriota</taxon>
        <taxon>Stenosarchaea group</taxon>
        <taxon>Halobacteria</taxon>
        <taxon>Halobacteriales</taxon>
        <taxon>Natrialbaceae</taxon>
        <taxon>Natronobacterium</taxon>
    </lineage>
</organism>
<evidence type="ECO:0000313" key="5">
    <source>
        <dbReference type="Proteomes" id="UP000011613"/>
    </source>
</evidence>
<comment type="caution">
    <text evidence="4">The sequence shown here is derived from an EMBL/GenBank/DDBJ whole genome shotgun (WGS) entry which is preliminary data.</text>
</comment>
<dbReference type="AlphaFoldDB" id="L9YDI2"/>
<dbReference type="InterPro" id="IPR007050">
    <property type="entry name" value="HTH_bacterioopsin"/>
</dbReference>
<evidence type="ECO:0000256" key="1">
    <source>
        <dbReference type="ARBA" id="ARBA00023015"/>
    </source>
</evidence>
<accession>L9YDI2</accession>
<proteinExistence type="predicted"/>
<evidence type="ECO:0000256" key="2">
    <source>
        <dbReference type="ARBA" id="ARBA00023163"/>
    </source>
</evidence>
<dbReference type="PANTHER" id="PTHR34236:SF1">
    <property type="entry name" value="DIMETHYL SULFOXIDE REDUCTASE TRANSCRIPTIONAL ACTIVATOR"/>
    <property type="match status" value="1"/>
</dbReference>
<name>L9YDI2_NATGS</name>